<dbReference type="Proteomes" id="UP001177023">
    <property type="component" value="Unassembled WGS sequence"/>
</dbReference>
<gene>
    <name evidence="2" type="ORF">MSPICULIGERA_LOCUS21656</name>
</gene>
<dbReference type="EMBL" id="CATQJA010002665">
    <property type="protein sequence ID" value="CAJ0583584.1"/>
    <property type="molecule type" value="Genomic_DNA"/>
</dbReference>
<feature type="non-terminal residue" evidence="2">
    <location>
        <position position="1"/>
    </location>
</feature>
<evidence type="ECO:0000313" key="2">
    <source>
        <dbReference type="EMBL" id="CAJ0583584.1"/>
    </source>
</evidence>
<dbReference type="GO" id="GO:0098703">
    <property type="term" value="P:calcium ion import across plasma membrane"/>
    <property type="evidence" value="ECO:0007669"/>
    <property type="project" value="TreeGrafter"/>
</dbReference>
<dbReference type="SUPFAM" id="SSF48403">
    <property type="entry name" value="Ankyrin repeat"/>
    <property type="match status" value="1"/>
</dbReference>
<keyword evidence="3" id="KW-1185">Reference proteome</keyword>
<dbReference type="GO" id="GO:0005262">
    <property type="term" value="F:calcium channel activity"/>
    <property type="evidence" value="ECO:0007669"/>
    <property type="project" value="TreeGrafter"/>
</dbReference>
<comment type="caution">
    <text evidence="2">The sequence shown here is derived from an EMBL/GenBank/DDBJ whole genome shotgun (WGS) entry which is preliminary data.</text>
</comment>
<dbReference type="AlphaFoldDB" id="A0AA36DC73"/>
<evidence type="ECO:0000313" key="3">
    <source>
        <dbReference type="Proteomes" id="UP001177023"/>
    </source>
</evidence>
<dbReference type="InterPro" id="IPR024862">
    <property type="entry name" value="TRPV"/>
</dbReference>
<sequence>MRSLVSFNSDEPPRDIYSLVDETGGGILVPWIKYARSSGDFNILEEYLDTAVRSCMYNGGKGKLVAISELVRRRNDQRNALLGALRRKKGRGKGTPNILDDVNQEGEGGILKALKVLDGANFNGQNKIIRYREIVWDINLRGKVERIVKPYNFKAIVNEDQAMVYFLLRHGADVNQRCYGSFFCADDQKASRTDSLEYEWVDLTQNTNYTGQMYWGEFPLSYAACTSQEDCFRLLRAFKASPNQQDTNGNTVLHIQAFSIIFLACEREESVYMQQQNLTTIDYSKKFTNIMKTPWASLMRMFIMSVGEFSAFYKNLHEFSVMLLNLLIAMMTRTYEKIAEAEKEWKRQWAKVILMMEQSITTSARKLALFRYSRPLKSNIRQRAFIVLEKGAGQCQEIHSEEVKKRPSMIRLSPHIQITRSSFRSNGSKR</sequence>
<dbReference type="PANTHER" id="PTHR10582">
    <property type="entry name" value="TRANSIENT RECEPTOR POTENTIAL ION CHANNEL PROTEIN"/>
    <property type="match status" value="1"/>
</dbReference>
<keyword evidence="1" id="KW-0677">Repeat</keyword>
<dbReference type="PANTHER" id="PTHR10582:SF22">
    <property type="entry name" value="ION TRANSPORT DOMAIN-CONTAINING PROTEIN"/>
    <property type="match status" value="1"/>
</dbReference>
<name>A0AA36DC73_9BILA</name>
<dbReference type="InterPro" id="IPR036770">
    <property type="entry name" value="Ankyrin_rpt-contain_sf"/>
</dbReference>
<dbReference type="Gene3D" id="1.25.40.20">
    <property type="entry name" value="Ankyrin repeat-containing domain"/>
    <property type="match status" value="1"/>
</dbReference>
<organism evidence="2 3">
    <name type="scientific">Mesorhabditis spiculigera</name>
    <dbReference type="NCBI Taxonomy" id="96644"/>
    <lineage>
        <taxon>Eukaryota</taxon>
        <taxon>Metazoa</taxon>
        <taxon>Ecdysozoa</taxon>
        <taxon>Nematoda</taxon>
        <taxon>Chromadorea</taxon>
        <taxon>Rhabditida</taxon>
        <taxon>Rhabditina</taxon>
        <taxon>Rhabditomorpha</taxon>
        <taxon>Rhabditoidea</taxon>
        <taxon>Rhabditidae</taxon>
        <taxon>Mesorhabditinae</taxon>
        <taxon>Mesorhabditis</taxon>
    </lineage>
</organism>
<accession>A0AA36DC73</accession>
<proteinExistence type="predicted"/>
<dbReference type="GO" id="GO:0005886">
    <property type="term" value="C:plasma membrane"/>
    <property type="evidence" value="ECO:0007669"/>
    <property type="project" value="TreeGrafter"/>
</dbReference>
<evidence type="ECO:0000256" key="1">
    <source>
        <dbReference type="ARBA" id="ARBA00022737"/>
    </source>
</evidence>
<protein>
    <submittedName>
        <fullName evidence="2">Uncharacterized protein</fullName>
    </submittedName>
</protein>
<reference evidence="2" key="1">
    <citation type="submission" date="2023-06" db="EMBL/GenBank/DDBJ databases">
        <authorList>
            <person name="Delattre M."/>
        </authorList>
    </citation>
    <scope>NUCLEOTIDE SEQUENCE</scope>
    <source>
        <strain evidence="2">AF72</strain>
    </source>
</reference>